<dbReference type="EMBL" id="OX459969">
    <property type="protein sequence ID" value="CAI9173033.1"/>
    <property type="molecule type" value="Genomic_DNA"/>
</dbReference>
<reference evidence="2" key="1">
    <citation type="submission" date="2023-04" db="EMBL/GenBank/DDBJ databases">
        <authorList>
            <consortium name="ELIXIR-Norway"/>
        </authorList>
    </citation>
    <scope>NUCLEOTIDE SEQUENCE [LARGE SCALE GENOMIC DNA]</scope>
</reference>
<sequence length="129" mass="13799">MEPNKPQAAQSSLFQKLVKLQVQAAPSSGRQSSPHPRARQDSPLPSTAGEYLCCKASRDGGSLLPHSQVSLSGGFSCNLTATSPEAVAARFLTFCPQRGRSLASRPPKNKALQRHEVCVWSNPGQTSLK</sequence>
<dbReference type="Proteomes" id="UP001176941">
    <property type="component" value="Chromosome 33"/>
</dbReference>
<feature type="compositionally biased region" description="Polar residues" evidence="1">
    <location>
        <begin position="24"/>
        <end position="34"/>
    </location>
</feature>
<keyword evidence="3" id="KW-1185">Reference proteome</keyword>
<proteinExistence type="predicted"/>
<organism evidence="2 3">
    <name type="scientific">Rangifer tarandus platyrhynchus</name>
    <name type="common">Svalbard reindeer</name>
    <dbReference type="NCBI Taxonomy" id="3082113"/>
    <lineage>
        <taxon>Eukaryota</taxon>
        <taxon>Metazoa</taxon>
        <taxon>Chordata</taxon>
        <taxon>Craniata</taxon>
        <taxon>Vertebrata</taxon>
        <taxon>Euteleostomi</taxon>
        <taxon>Mammalia</taxon>
        <taxon>Eutheria</taxon>
        <taxon>Laurasiatheria</taxon>
        <taxon>Artiodactyla</taxon>
        <taxon>Ruminantia</taxon>
        <taxon>Pecora</taxon>
        <taxon>Cervidae</taxon>
        <taxon>Odocoileinae</taxon>
        <taxon>Rangifer</taxon>
    </lineage>
</organism>
<evidence type="ECO:0000256" key="1">
    <source>
        <dbReference type="SAM" id="MobiDB-lite"/>
    </source>
</evidence>
<name>A0ABN8ZGJ1_RANTA</name>
<evidence type="ECO:0000313" key="2">
    <source>
        <dbReference type="EMBL" id="CAI9173033.1"/>
    </source>
</evidence>
<evidence type="ECO:0000313" key="3">
    <source>
        <dbReference type="Proteomes" id="UP001176941"/>
    </source>
</evidence>
<gene>
    <name evidence="2" type="ORF">MRATA1EN1_LOCUS21995</name>
</gene>
<feature type="region of interest" description="Disordered" evidence="1">
    <location>
        <begin position="22"/>
        <end position="46"/>
    </location>
</feature>
<protein>
    <submittedName>
        <fullName evidence="2">Uncharacterized protein</fullName>
    </submittedName>
</protein>
<accession>A0ABN8ZGJ1</accession>